<dbReference type="InterPro" id="IPR025435">
    <property type="entry name" value="YfhD-like"/>
</dbReference>
<evidence type="ECO:0000256" key="1">
    <source>
        <dbReference type="SAM" id="MobiDB-lite"/>
    </source>
</evidence>
<gene>
    <name evidence="2" type="ORF">KS419_03205</name>
</gene>
<accession>A0ABS6JAP9</accession>
<dbReference type="RefSeq" id="WP_217064646.1">
    <property type="nucleotide sequence ID" value="NZ_JAHQCS010000047.1"/>
</dbReference>
<feature type="compositionally biased region" description="Basic and acidic residues" evidence="1">
    <location>
        <begin position="7"/>
        <end position="23"/>
    </location>
</feature>
<name>A0ABS6JAP9_9BACI</name>
<organism evidence="2 3">
    <name type="scientific">Evansella tamaricis</name>
    <dbReference type="NCBI Taxonomy" id="2069301"/>
    <lineage>
        <taxon>Bacteria</taxon>
        <taxon>Bacillati</taxon>
        <taxon>Bacillota</taxon>
        <taxon>Bacilli</taxon>
        <taxon>Bacillales</taxon>
        <taxon>Bacillaceae</taxon>
        <taxon>Evansella</taxon>
    </lineage>
</organism>
<comment type="caution">
    <text evidence="2">The sequence shown here is derived from an EMBL/GenBank/DDBJ whole genome shotgun (WGS) entry which is preliminary data.</text>
</comment>
<proteinExistence type="predicted"/>
<dbReference type="Pfam" id="PF14151">
    <property type="entry name" value="YfhD"/>
    <property type="match status" value="1"/>
</dbReference>
<dbReference type="Proteomes" id="UP000784880">
    <property type="component" value="Unassembled WGS sequence"/>
</dbReference>
<reference evidence="2 3" key="1">
    <citation type="submission" date="2021-06" db="EMBL/GenBank/DDBJ databases">
        <title>Bacillus sp. RD4P76, an endophyte from a halophyte.</title>
        <authorList>
            <person name="Sun J.-Q."/>
        </authorList>
    </citation>
    <scope>NUCLEOTIDE SEQUENCE [LARGE SCALE GENOMIC DNA]</scope>
    <source>
        <strain evidence="2 3">CGMCC 1.15917</strain>
    </source>
</reference>
<evidence type="ECO:0000313" key="2">
    <source>
        <dbReference type="EMBL" id="MBU9710751.1"/>
    </source>
</evidence>
<sequence length="53" mass="6310">MAKQNNRRMEKQDIPDIPEDHQVEYSEELADIEDREAQARAKEADRRVNKDNI</sequence>
<feature type="region of interest" description="Disordered" evidence="1">
    <location>
        <begin position="1"/>
        <end position="23"/>
    </location>
</feature>
<keyword evidence="3" id="KW-1185">Reference proteome</keyword>
<evidence type="ECO:0000313" key="3">
    <source>
        <dbReference type="Proteomes" id="UP000784880"/>
    </source>
</evidence>
<protein>
    <submittedName>
        <fullName evidence="2">YfhD family protein</fullName>
    </submittedName>
</protein>
<dbReference type="EMBL" id="JAHQCS010000047">
    <property type="protein sequence ID" value="MBU9710751.1"/>
    <property type="molecule type" value="Genomic_DNA"/>
</dbReference>